<keyword evidence="1" id="KW-1133">Transmembrane helix</keyword>
<proteinExistence type="predicted"/>
<protein>
    <submittedName>
        <fullName evidence="2">Uncharacterized protein</fullName>
    </submittedName>
</protein>
<reference evidence="2" key="1">
    <citation type="submission" date="2016-02" db="EMBL/GenBank/DDBJ databases">
        <title>Genome sequence of Bacillus trypoxylicola KCTC 13244(T).</title>
        <authorList>
            <person name="Jeong H."/>
            <person name="Park S.-H."/>
            <person name="Choi S.-K."/>
        </authorList>
    </citation>
    <scope>NUCLEOTIDE SEQUENCE [LARGE SCALE GENOMIC DNA]</scope>
    <source>
        <strain evidence="2">KCTC 13244</strain>
    </source>
</reference>
<keyword evidence="1" id="KW-0472">Membrane</keyword>
<name>A0A161QN51_9BACI</name>
<evidence type="ECO:0000256" key="1">
    <source>
        <dbReference type="SAM" id="Phobius"/>
    </source>
</evidence>
<accession>A0A161QN51</accession>
<gene>
    <name evidence="2" type="ORF">AZF04_02985</name>
</gene>
<sequence>MKLKIWGMIVFIIIILFITFLYFANTTNIASYITIIEKSENDEGDFYITVVNPHLSDYYIEEFDIFIKDKSTWNLLKEDIMYFAEYEKRVENSTFNLVEINYINSMRTNSPENIQ</sequence>
<evidence type="ECO:0000313" key="2">
    <source>
        <dbReference type="EMBL" id="KYG31763.1"/>
    </source>
</evidence>
<dbReference type="AlphaFoldDB" id="A0A161QN51"/>
<dbReference type="OrthoDB" id="2915800at2"/>
<keyword evidence="1" id="KW-0812">Transmembrane</keyword>
<dbReference type="EMBL" id="LTAO01000012">
    <property type="protein sequence ID" value="KYG31763.1"/>
    <property type="molecule type" value="Genomic_DNA"/>
</dbReference>
<dbReference type="RefSeq" id="WP_061948146.1">
    <property type="nucleotide sequence ID" value="NZ_LTAO01000012.1"/>
</dbReference>
<evidence type="ECO:0000313" key="3">
    <source>
        <dbReference type="Proteomes" id="UP000075806"/>
    </source>
</evidence>
<dbReference type="Proteomes" id="UP000075806">
    <property type="component" value="Unassembled WGS sequence"/>
</dbReference>
<feature type="transmembrane region" description="Helical" evidence="1">
    <location>
        <begin position="6"/>
        <end position="24"/>
    </location>
</feature>
<keyword evidence="3" id="KW-1185">Reference proteome</keyword>
<organism evidence="2 3">
    <name type="scientific">Alkalihalobacillus trypoxylicola</name>
    <dbReference type="NCBI Taxonomy" id="519424"/>
    <lineage>
        <taxon>Bacteria</taxon>
        <taxon>Bacillati</taxon>
        <taxon>Bacillota</taxon>
        <taxon>Bacilli</taxon>
        <taxon>Bacillales</taxon>
        <taxon>Bacillaceae</taxon>
        <taxon>Alkalihalobacillus</taxon>
    </lineage>
</organism>
<comment type="caution">
    <text evidence="2">The sequence shown here is derived from an EMBL/GenBank/DDBJ whole genome shotgun (WGS) entry which is preliminary data.</text>
</comment>